<dbReference type="Proteomes" id="UP001212841">
    <property type="component" value="Unassembled WGS sequence"/>
</dbReference>
<keyword evidence="4" id="KW-0805">Transcription regulation</keyword>
<name>A0AAD5X6M6_9FUNG</name>
<dbReference type="InterPro" id="IPR027079">
    <property type="entry name" value="Tfb1/GTF2H1"/>
</dbReference>
<comment type="subcellular location">
    <subcellularLocation>
        <location evidence="1">Nucleus</location>
    </subcellularLocation>
</comment>
<dbReference type="Pfam" id="PF08567">
    <property type="entry name" value="PH_TFIIH"/>
    <property type="match status" value="1"/>
</dbReference>
<dbReference type="Gene3D" id="6.10.140.1200">
    <property type="match status" value="1"/>
</dbReference>
<evidence type="ECO:0000256" key="6">
    <source>
        <dbReference type="ARBA" id="ARBA00023242"/>
    </source>
</evidence>
<dbReference type="PANTHER" id="PTHR12856">
    <property type="entry name" value="TRANSCRIPTION INITIATION FACTOR IIH-RELATED"/>
    <property type="match status" value="1"/>
</dbReference>
<dbReference type="CDD" id="cd13229">
    <property type="entry name" value="PH_TFIIH"/>
    <property type="match status" value="1"/>
</dbReference>
<evidence type="ECO:0000256" key="5">
    <source>
        <dbReference type="ARBA" id="ARBA00023163"/>
    </source>
</evidence>
<feature type="domain" description="BSD" evidence="8">
    <location>
        <begin position="138"/>
        <end position="174"/>
    </location>
</feature>
<evidence type="ECO:0000256" key="4">
    <source>
        <dbReference type="ARBA" id="ARBA00023015"/>
    </source>
</evidence>
<feature type="compositionally biased region" description="Low complexity" evidence="7">
    <location>
        <begin position="97"/>
        <end position="111"/>
    </location>
</feature>
<dbReference type="GO" id="GO:0000439">
    <property type="term" value="C:transcription factor TFIIH core complex"/>
    <property type="evidence" value="ECO:0007669"/>
    <property type="project" value="InterPro"/>
</dbReference>
<gene>
    <name evidence="9" type="primary">TFB1</name>
    <name evidence="9" type="ORF">HK097_008457</name>
</gene>
<proteinExistence type="inferred from homology"/>
<dbReference type="EMBL" id="JADGJD010000005">
    <property type="protein sequence ID" value="KAJ3057362.1"/>
    <property type="molecule type" value="Genomic_DNA"/>
</dbReference>
<protein>
    <submittedName>
        <fullName evidence="9">RNA polymerase II transcription factor B subunit 1</fullName>
    </submittedName>
</protein>
<dbReference type="AlphaFoldDB" id="A0AAD5X6M6"/>
<dbReference type="InterPro" id="IPR013876">
    <property type="entry name" value="TFIIH_BTF_p62_N"/>
</dbReference>
<dbReference type="InterPro" id="IPR011993">
    <property type="entry name" value="PH-like_dom_sf"/>
</dbReference>
<evidence type="ECO:0000256" key="1">
    <source>
        <dbReference type="ARBA" id="ARBA00004123"/>
    </source>
</evidence>
<evidence type="ECO:0000313" key="9">
    <source>
        <dbReference type="EMBL" id="KAJ3057362.1"/>
    </source>
</evidence>
<evidence type="ECO:0000259" key="8">
    <source>
        <dbReference type="PROSITE" id="PS50858"/>
    </source>
</evidence>
<evidence type="ECO:0000256" key="3">
    <source>
        <dbReference type="ARBA" id="ARBA00022737"/>
    </source>
</evidence>
<dbReference type="InterPro" id="IPR005607">
    <property type="entry name" value="BSD_dom"/>
</dbReference>
<dbReference type="InterPro" id="IPR035925">
    <property type="entry name" value="BSD_dom_sf"/>
</dbReference>
<evidence type="ECO:0000256" key="2">
    <source>
        <dbReference type="ARBA" id="ARBA00009448"/>
    </source>
</evidence>
<dbReference type="GO" id="GO:0006351">
    <property type="term" value="P:DNA-templated transcription"/>
    <property type="evidence" value="ECO:0007669"/>
    <property type="project" value="InterPro"/>
</dbReference>
<dbReference type="PROSITE" id="PS50858">
    <property type="entry name" value="BSD"/>
    <property type="match status" value="1"/>
</dbReference>
<keyword evidence="6" id="KW-0539">Nucleus</keyword>
<comment type="similarity">
    <text evidence="2">Belongs to the TFB1 family.</text>
</comment>
<dbReference type="GO" id="GO:0006289">
    <property type="term" value="P:nucleotide-excision repair"/>
    <property type="evidence" value="ECO:0007669"/>
    <property type="project" value="InterPro"/>
</dbReference>
<feature type="region of interest" description="Disordered" evidence="7">
    <location>
        <begin position="95"/>
        <end position="128"/>
    </location>
</feature>
<evidence type="ECO:0000256" key="7">
    <source>
        <dbReference type="SAM" id="MobiDB-lite"/>
    </source>
</evidence>
<dbReference type="Gene3D" id="2.30.29.30">
    <property type="entry name" value="Pleckstrin-homology domain (PH domain)/Phosphotyrosine-binding domain (PTB)"/>
    <property type="match status" value="1"/>
</dbReference>
<organism evidence="9 10">
    <name type="scientific">Rhizophlyctis rosea</name>
    <dbReference type="NCBI Taxonomy" id="64517"/>
    <lineage>
        <taxon>Eukaryota</taxon>
        <taxon>Fungi</taxon>
        <taxon>Fungi incertae sedis</taxon>
        <taxon>Chytridiomycota</taxon>
        <taxon>Chytridiomycota incertae sedis</taxon>
        <taxon>Chytridiomycetes</taxon>
        <taxon>Rhizophlyctidales</taxon>
        <taxon>Rhizophlyctidaceae</taxon>
        <taxon>Rhizophlyctis</taxon>
    </lineage>
</organism>
<comment type="caution">
    <text evidence="9">The sequence shown here is derived from an EMBL/GenBank/DDBJ whole genome shotgun (WGS) entry which is preliminary data.</text>
</comment>
<keyword evidence="10" id="KW-1185">Reference proteome</keyword>
<keyword evidence="5" id="KW-0804">Transcription</keyword>
<reference evidence="9" key="1">
    <citation type="submission" date="2020-05" db="EMBL/GenBank/DDBJ databases">
        <title>Phylogenomic resolution of chytrid fungi.</title>
        <authorList>
            <person name="Stajich J.E."/>
            <person name="Amses K."/>
            <person name="Simmons R."/>
            <person name="Seto K."/>
            <person name="Myers J."/>
            <person name="Bonds A."/>
            <person name="Quandt C.A."/>
            <person name="Barry K."/>
            <person name="Liu P."/>
            <person name="Grigoriev I."/>
            <person name="Longcore J.E."/>
            <person name="James T.Y."/>
        </authorList>
    </citation>
    <scope>NUCLEOTIDE SEQUENCE</scope>
    <source>
        <strain evidence="9">JEL0318</strain>
    </source>
</reference>
<accession>A0AAD5X6M6</accession>
<sequence>MSQGPFSVYYNKVEGLLHIKPAEFQWRPKVQNSAPTVVIPFARLKGQQRNKNPAKPQLKVKATINSAEADWLFHFASEADRTIIEGVIRPYVGGSGPSTPVGTPTGAGASAQPHARASPRPQPSGAAAAEVTLRRATLKKHPELEKKFEMLVVGKLITEEDFWNQRKHLLEAQRLETQQQKGLASASFASPKLGEDVKINAAWIRSTLAQHPAVRKAYEEKVERLRELSRNDFWGLYTKSGYFFRSLGENGTKGNDLIDKYVNEEDDDFQIHPKRARIDTRDRLVDLDTTAEDHLETGNKPDITMEAGKVKPSLALLRRFNRHSEMVVKAGSQHAATPITADRADLSYLKQTEIPDLQKPGNSEVLPLSISDPTRYFQAQANVSTATLIPTEEDAASFRDHIQIWNPKLAEMSMDKPSSARILKSLNEASKKRKRDKRLNQEYRLPDGKEPVLQLHALVTELQRRFWVAATDASGQRKAECHKILKELEKHVEKVRADNSQRILPVRERCFTRATDSMKIRVTGWMLMRVRRKPDNATGTQGKGGSYQIWPDLENFEDGYG</sequence>
<evidence type="ECO:0000313" key="10">
    <source>
        <dbReference type="Proteomes" id="UP001212841"/>
    </source>
</evidence>
<dbReference type="SUPFAM" id="SSF140383">
    <property type="entry name" value="BSD domain-like"/>
    <property type="match status" value="1"/>
</dbReference>
<keyword evidence="3" id="KW-0677">Repeat</keyword>